<feature type="transmembrane region" description="Helical" evidence="1">
    <location>
        <begin position="163"/>
        <end position="187"/>
    </location>
</feature>
<feature type="transmembrane region" description="Helical" evidence="1">
    <location>
        <begin position="131"/>
        <end position="156"/>
    </location>
</feature>
<dbReference type="AlphaFoldDB" id="A0A1I6HYE6"/>
<dbReference type="InterPro" id="IPR007354">
    <property type="entry name" value="CruF-like"/>
</dbReference>
<feature type="transmembrane region" description="Helical" evidence="1">
    <location>
        <begin position="207"/>
        <end position="225"/>
    </location>
</feature>
<organism evidence="2 3">
    <name type="scientific">Halogeometricum rufum</name>
    <dbReference type="NCBI Taxonomy" id="553469"/>
    <lineage>
        <taxon>Archaea</taxon>
        <taxon>Methanobacteriati</taxon>
        <taxon>Methanobacteriota</taxon>
        <taxon>Stenosarchaea group</taxon>
        <taxon>Halobacteria</taxon>
        <taxon>Halobacteriales</taxon>
        <taxon>Haloferacaceae</taxon>
        <taxon>Halogeometricum</taxon>
    </lineage>
</organism>
<evidence type="ECO:0000313" key="3">
    <source>
        <dbReference type="Proteomes" id="UP000198531"/>
    </source>
</evidence>
<gene>
    <name evidence="2" type="ORF">SAMN04487947_2648</name>
</gene>
<evidence type="ECO:0000313" key="2">
    <source>
        <dbReference type="EMBL" id="SFR59424.1"/>
    </source>
</evidence>
<dbReference type="PANTHER" id="PTHR39419:SF1">
    <property type="entry name" value="SLL0814 PROTEIN"/>
    <property type="match status" value="1"/>
</dbReference>
<reference evidence="3" key="1">
    <citation type="submission" date="2016-10" db="EMBL/GenBank/DDBJ databases">
        <authorList>
            <person name="Varghese N."/>
            <person name="Submissions S."/>
        </authorList>
    </citation>
    <scope>NUCLEOTIDE SEQUENCE [LARGE SCALE GENOMIC DNA]</scope>
    <source>
        <strain evidence="3">CGMCC 1.7736</strain>
    </source>
</reference>
<protein>
    <submittedName>
        <fullName evidence="2">Putative membrane protein</fullName>
    </submittedName>
</protein>
<feature type="transmembrane region" description="Helical" evidence="1">
    <location>
        <begin position="32"/>
        <end position="50"/>
    </location>
</feature>
<dbReference type="InterPro" id="IPR017823">
    <property type="entry name" value="CruF"/>
</dbReference>
<feature type="transmembrane region" description="Helical" evidence="1">
    <location>
        <begin position="92"/>
        <end position="111"/>
    </location>
</feature>
<dbReference type="STRING" id="553469.SAMN04487947_2648"/>
<name>A0A1I6HYE6_9EURY</name>
<keyword evidence="1" id="KW-1133">Transmembrane helix</keyword>
<sequence length="299" mass="32401">MAESGLSLSNRLPGTREEWEHRLDRLVRENRFTISVFFPLNGVFLLLASAEGVFAGTPLAPLAFNGLFILLGTLVMRSPLLVGVLPHTTRRAATGVGLLALYAYAIEYVGVHTGVPYGEFAYGVDLGPTVAGVPLGLPVFFVPLVMNAYLLCLLLLGDRAENAAVRLGSVVAAVLAMDVVLDPGAVALGFWEYYPPGAFYGVPLSNYVGWVLSATVAVVLLDWGYDRRVLLGRLAECEFMLDDLVSFVILWGGINAWFGNWLAVAVAALFGVGLLKTERFDSRVLRFGRRRESGENSSD</sequence>
<dbReference type="InterPro" id="IPR053540">
    <property type="entry name" value="BABR_hydratase"/>
</dbReference>
<dbReference type="OrthoDB" id="107798at2157"/>
<dbReference type="PANTHER" id="PTHR39419">
    <property type="entry name" value="SLL0814 PROTEIN"/>
    <property type="match status" value="1"/>
</dbReference>
<feature type="transmembrane region" description="Helical" evidence="1">
    <location>
        <begin position="62"/>
        <end position="85"/>
    </location>
</feature>
<evidence type="ECO:0000256" key="1">
    <source>
        <dbReference type="SAM" id="Phobius"/>
    </source>
</evidence>
<keyword evidence="1" id="KW-0472">Membrane</keyword>
<proteinExistence type="predicted"/>
<dbReference type="NCBIfam" id="TIGR03460">
    <property type="entry name" value="crt_membr_arch"/>
    <property type="match status" value="1"/>
</dbReference>
<dbReference type="Proteomes" id="UP000198531">
    <property type="component" value="Unassembled WGS sequence"/>
</dbReference>
<keyword evidence="1" id="KW-0812">Transmembrane</keyword>
<accession>A0A1I6HYE6</accession>
<dbReference type="EMBL" id="FOYT01000002">
    <property type="protein sequence ID" value="SFR59424.1"/>
    <property type="molecule type" value="Genomic_DNA"/>
</dbReference>
<dbReference type="RefSeq" id="WP_089808346.1">
    <property type="nucleotide sequence ID" value="NZ_FOYT01000002.1"/>
</dbReference>
<dbReference type="NCBIfam" id="NF041333">
    <property type="entry name" value="CruF_Halo"/>
    <property type="match status" value="1"/>
</dbReference>
<dbReference type="Pfam" id="PF04240">
    <property type="entry name" value="Caroten_synth"/>
    <property type="match status" value="1"/>
</dbReference>
<keyword evidence="3" id="KW-1185">Reference proteome</keyword>